<dbReference type="SMART" id="SM00255">
    <property type="entry name" value="TIR"/>
    <property type="match status" value="1"/>
</dbReference>
<dbReference type="PANTHER" id="PTHR32009:SF123">
    <property type="entry name" value="TIR DOMAIN-CONTAINING PROTEIN"/>
    <property type="match status" value="1"/>
</dbReference>
<dbReference type="Gene3D" id="3.40.50.10140">
    <property type="entry name" value="Toll/interleukin-1 receptor homology (TIR) domain"/>
    <property type="match status" value="1"/>
</dbReference>
<evidence type="ECO:0000256" key="1">
    <source>
        <dbReference type="ARBA" id="ARBA00023027"/>
    </source>
</evidence>
<evidence type="ECO:0000313" key="3">
    <source>
        <dbReference type="EMBL" id="KDP24759.1"/>
    </source>
</evidence>
<evidence type="ECO:0000313" key="4">
    <source>
        <dbReference type="Proteomes" id="UP000027138"/>
    </source>
</evidence>
<organism evidence="3 4">
    <name type="scientific">Jatropha curcas</name>
    <name type="common">Barbados nut</name>
    <dbReference type="NCBI Taxonomy" id="180498"/>
    <lineage>
        <taxon>Eukaryota</taxon>
        <taxon>Viridiplantae</taxon>
        <taxon>Streptophyta</taxon>
        <taxon>Embryophyta</taxon>
        <taxon>Tracheophyta</taxon>
        <taxon>Spermatophyta</taxon>
        <taxon>Magnoliopsida</taxon>
        <taxon>eudicotyledons</taxon>
        <taxon>Gunneridae</taxon>
        <taxon>Pentapetalae</taxon>
        <taxon>rosids</taxon>
        <taxon>fabids</taxon>
        <taxon>Malpighiales</taxon>
        <taxon>Euphorbiaceae</taxon>
        <taxon>Crotonoideae</taxon>
        <taxon>Jatropheae</taxon>
        <taxon>Jatropha</taxon>
    </lineage>
</organism>
<dbReference type="InterPro" id="IPR000157">
    <property type="entry name" value="TIR_dom"/>
</dbReference>
<accession>A0A067JZ05</accession>
<dbReference type="OrthoDB" id="1905256at2759"/>
<feature type="domain" description="TIR" evidence="2">
    <location>
        <begin position="14"/>
        <end position="165"/>
    </location>
</feature>
<dbReference type="AlphaFoldDB" id="A0A067JZ05"/>
<dbReference type="EMBL" id="KK915072">
    <property type="protein sequence ID" value="KDP24759.1"/>
    <property type="molecule type" value="Genomic_DNA"/>
</dbReference>
<dbReference type="STRING" id="180498.A0A067JZ05"/>
<dbReference type="InterPro" id="IPR035897">
    <property type="entry name" value="Toll_tir_struct_dom_sf"/>
</dbReference>
<proteinExistence type="predicted"/>
<reference evidence="3 4" key="1">
    <citation type="journal article" date="2014" name="PLoS ONE">
        <title>Global Analysis of Gene Expression Profiles in Physic Nut (Jatropha curcas L.) Seedlings Exposed to Salt Stress.</title>
        <authorList>
            <person name="Zhang L."/>
            <person name="Zhang C."/>
            <person name="Wu P."/>
            <person name="Chen Y."/>
            <person name="Li M."/>
            <person name="Jiang H."/>
            <person name="Wu G."/>
        </authorList>
    </citation>
    <scope>NUCLEOTIDE SEQUENCE [LARGE SCALE GENOMIC DNA]</scope>
    <source>
        <strain evidence="4">cv. GZQX0401</strain>
        <tissue evidence="3">Young leaves</tissue>
    </source>
</reference>
<name>A0A067JZ05_JATCU</name>
<keyword evidence="4" id="KW-1185">Reference proteome</keyword>
<evidence type="ECO:0000259" key="2">
    <source>
        <dbReference type="PROSITE" id="PS50104"/>
    </source>
</evidence>
<dbReference type="GO" id="GO:0007165">
    <property type="term" value="P:signal transduction"/>
    <property type="evidence" value="ECO:0007669"/>
    <property type="project" value="InterPro"/>
</dbReference>
<gene>
    <name evidence="3" type="ORF">JCGZ_25499</name>
</gene>
<sequence>MASSSTSPLKKLEKQYDVFVNFRGEDVRDVFLSHLHKALSQNEIVAFVDEKLDRGEDISSSLLAIIDKSYISVVIFSENYAYSPWCLDELVKILECNKTMEQMVLPVFYRVDPSHVQNLTGKFGDAIAKHREEPEYLHKVDSWCQALREISEMSGLVSQNIKYNCPRSVILCLYDS</sequence>
<keyword evidence="1" id="KW-0520">NAD</keyword>
<dbReference type="PANTHER" id="PTHR32009">
    <property type="entry name" value="TMV RESISTANCE PROTEIN N-LIKE"/>
    <property type="match status" value="1"/>
</dbReference>
<dbReference type="Pfam" id="PF01582">
    <property type="entry name" value="TIR"/>
    <property type="match status" value="1"/>
</dbReference>
<dbReference type="PROSITE" id="PS50104">
    <property type="entry name" value="TIR"/>
    <property type="match status" value="1"/>
</dbReference>
<dbReference type="Proteomes" id="UP000027138">
    <property type="component" value="Unassembled WGS sequence"/>
</dbReference>
<dbReference type="SUPFAM" id="SSF52200">
    <property type="entry name" value="Toll/Interleukin receptor TIR domain"/>
    <property type="match status" value="1"/>
</dbReference>
<dbReference type="FunFam" id="3.40.50.10140:FF:000007">
    <property type="entry name" value="Disease resistance protein (TIR-NBS-LRR class)"/>
    <property type="match status" value="1"/>
</dbReference>
<protein>
    <recommendedName>
        <fullName evidence="2">TIR domain-containing protein</fullName>
    </recommendedName>
</protein>